<feature type="region of interest" description="Disordered" evidence="1">
    <location>
        <begin position="1"/>
        <end position="22"/>
    </location>
</feature>
<protein>
    <submittedName>
        <fullName evidence="2">Uncharacterized protein</fullName>
    </submittedName>
</protein>
<dbReference type="Proteomes" id="UP000799640">
    <property type="component" value="Unassembled WGS sequence"/>
</dbReference>
<dbReference type="AlphaFoldDB" id="A0A6G1HIA9"/>
<gene>
    <name evidence="2" type="ORF">EJ06DRAFT_268877</name>
</gene>
<evidence type="ECO:0000313" key="3">
    <source>
        <dbReference type="Proteomes" id="UP000799640"/>
    </source>
</evidence>
<evidence type="ECO:0000313" key="2">
    <source>
        <dbReference type="EMBL" id="KAF2395586.1"/>
    </source>
</evidence>
<proteinExistence type="predicted"/>
<name>A0A6G1HIA9_9PEZI</name>
<accession>A0A6G1HIA9</accession>
<dbReference type="EMBL" id="ML996713">
    <property type="protein sequence ID" value="KAF2395586.1"/>
    <property type="molecule type" value="Genomic_DNA"/>
</dbReference>
<feature type="compositionally biased region" description="Basic and acidic residues" evidence="1">
    <location>
        <begin position="8"/>
        <end position="18"/>
    </location>
</feature>
<sequence>MQCCKSSHITDPRPEDHKRTHRVHPMRRTCVLLRPRHQVRITWLRPWMPRIASRVLSVYKYSARETADITGVEPPVSGAGGERCCGIVKVSEHQRGPGLRSRPRNGCLCSILRALIRGEVRGSHGRAAPESEGGPLILRIPSRRDEQAALA</sequence>
<reference evidence="2" key="1">
    <citation type="journal article" date="2020" name="Stud. Mycol.">
        <title>101 Dothideomycetes genomes: a test case for predicting lifestyles and emergence of pathogens.</title>
        <authorList>
            <person name="Haridas S."/>
            <person name="Albert R."/>
            <person name="Binder M."/>
            <person name="Bloem J."/>
            <person name="Labutti K."/>
            <person name="Salamov A."/>
            <person name="Andreopoulos B."/>
            <person name="Baker S."/>
            <person name="Barry K."/>
            <person name="Bills G."/>
            <person name="Bluhm B."/>
            <person name="Cannon C."/>
            <person name="Castanera R."/>
            <person name="Culley D."/>
            <person name="Daum C."/>
            <person name="Ezra D."/>
            <person name="Gonzalez J."/>
            <person name="Henrissat B."/>
            <person name="Kuo A."/>
            <person name="Liang C."/>
            <person name="Lipzen A."/>
            <person name="Lutzoni F."/>
            <person name="Magnuson J."/>
            <person name="Mondo S."/>
            <person name="Nolan M."/>
            <person name="Ohm R."/>
            <person name="Pangilinan J."/>
            <person name="Park H.-J."/>
            <person name="Ramirez L."/>
            <person name="Alfaro M."/>
            <person name="Sun H."/>
            <person name="Tritt A."/>
            <person name="Yoshinaga Y."/>
            <person name="Zwiers L.-H."/>
            <person name="Turgeon B."/>
            <person name="Goodwin S."/>
            <person name="Spatafora J."/>
            <person name="Crous P."/>
            <person name="Grigoriev I."/>
        </authorList>
    </citation>
    <scope>NUCLEOTIDE SEQUENCE</scope>
    <source>
        <strain evidence="2">CBS 262.69</strain>
    </source>
</reference>
<keyword evidence="3" id="KW-1185">Reference proteome</keyword>
<evidence type="ECO:0000256" key="1">
    <source>
        <dbReference type="SAM" id="MobiDB-lite"/>
    </source>
</evidence>
<organism evidence="2 3">
    <name type="scientific">Trichodelitschia bisporula</name>
    <dbReference type="NCBI Taxonomy" id="703511"/>
    <lineage>
        <taxon>Eukaryota</taxon>
        <taxon>Fungi</taxon>
        <taxon>Dikarya</taxon>
        <taxon>Ascomycota</taxon>
        <taxon>Pezizomycotina</taxon>
        <taxon>Dothideomycetes</taxon>
        <taxon>Dothideomycetes incertae sedis</taxon>
        <taxon>Phaeotrichales</taxon>
        <taxon>Phaeotrichaceae</taxon>
        <taxon>Trichodelitschia</taxon>
    </lineage>
</organism>